<protein>
    <recommendedName>
        <fullName evidence="3">Beta-galactosidase trimerisation domain-containing protein</fullName>
    </recommendedName>
</protein>
<organism evidence="1 2">
    <name type="scientific">Muiribacterium halophilum</name>
    <dbReference type="NCBI Taxonomy" id="2053465"/>
    <lineage>
        <taxon>Bacteria</taxon>
        <taxon>Candidatus Muiribacteriota</taxon>
        <taxon>Candidatus Muiribacteriia</taxon>
        <taxon>Candidatus Muiribacteriales</taxon>
        <taxon>Candidatus Muiribacteriaceae</taxon>
        <taxon>Candidatus Muiribacterium</taxon>
    </lineage>
</organism>
<reference evidence="1 2" key="1">
    <citation type="submission" date="2017-11" db="EMBL/GenBank/DDBJ databases">
        <title>Genome-resolved metagenomics identifies genetic mobility, metabolic interactions, and unexpected diversity in perchlorate-reducing communities.</title>
        <authorList>
            <person name="Barnum T.P."/>
            <person name="Figueroa I.A."/>
            <person name="Carlstrom C.I."/>
            <person name="Lucas L.N."/>
            <person name="Engelbrektson A.L."/>
            <person name="Coates J.D."/>
        </authorList>
    </citation>
    <scope>NUCLEOTIDE SEQUENCE [LARGE SCALE GENOMIC DNA]</scope>
    <source>
        <strain evidence="1">BM706</strain>
    </source>
</reference>
<dbReference type="EMBL" id="PKTG01000107">
    <property type="protein sequence ID" value="PLX16755.1"/>
    <property type="molecule type" value="Genomic_DNA"/>
</dbReference>
<dbReference type="AlphaFoldDB" id="A0A2N5ZDM0"/>
<dbReference type="Proteomes" id="UP000234857">
    <property type="component" value="Unassembled WGS sequence"/>
</dbReference>
<accession>A0A2N5ZDM0</accession>
<evidence type="ECO:0000313" key="2">
    <source>
        <dbReference type="Proteomes" id="UP000234857"/>
    </source>
</evidence>
<proteinExistence type="predicted"/>
<gene>
    <name evidence="1" type="ORF">C0601_09770</name>
</gene>
<sequence>MKRITLICLIIILTSIISLSITYAPNDKIWIAYDVYNEPLEKIIEIHPNWVFRVLNIWGNTLDDGRQYSQDAGRFIKILSENNIKSSAMIGGISISSKDKKDFIEASAARNPLGKITGVDNKTLHGCYNRIEWRQRLETLFDIAVKSGVSAIELDQPSQEHWRGECYCNTCNEGFTKWLIKNNIKDIDKDFDYVAFLKKNNMAHINEGDREIVSPYGKLYWKYQIEKDRKNIGRITDEFNKRHKGLKFFGNTWGLAGEYIPAVPYYSNIDIAGDMRTPWIWEPDKDRFGAPFNSWIPVVKLARAIDNSKSILSFLDTYPYERILEKEHDRKDDVLAQFASEIIASGAEFVFPYSNRVAYRDISGFDHERMKDFIRFLKDKKELFGKRKSESPILLIVDEDEAVLKRFMKQYWAIAYLIIDNSLDFDVVFRKDLVNTDITSYKKIIDCKKYSEDIFRYCYDKNENYIKEVKKKISDIKSPYSFDGDKYTRVFRAKDKNKLIDYIVPTDIDNKKSMKIYFNETDKDLEVSTFPDSIKVKKDLKDGKRILELDTKPFLIILKKTLENK</sequence>
<comment type="caution">
    <text evidence="1">The sequence shown here is derived from an EMBL/GenBank/DDBJ whole genome shotgun (WGS) entry which is preliminary data.</text>
</comment>
<evidence type="ECO:0000313" key="1">
    <source>
        <dbReference type="EMBL" id="PLX16755.1"/>
    </source>
</evidence>
<name>A0A2N5ZDM0_MUIH1</name>
<evidence type="ECO:0008006" key="3">
    <source>
        <dbReference type="Google" id="ProtNLM"/>
    </source>
</evidence>